<sequence>MPLGRIDNNDNIRVYTYSAGVPLLDTASVTDSCSGKRLALPPASELLLQNHSAETPGTLAPDPGSGSYGAQQELETPDEQRLASEEPRDDQPVYLNGHSTPLLQSQVGQANGHLHHHHQYGHYHHHHHHHIDSSGTHEHATLVLVDQSNQSPAYSSDYEQHVKKRRLRVRSEYFLIRG</sequence>
<name>A0A1V9XFP9_9ACAR</name>
<reference evidence="2 3" key="1">
    <citation type="journal article" date="2017" name="Gigascience">
        <title>Draft genome of the honey bee ectoparasitic mite, Tropilaelaps mercedesae, is shaped by the parasitic life history.</title>
        <authorList>
            <person name="Dong X."/>
            <person name="Armstrong S.D."/>
            <person name="Xia D."/>
            <person name="Makepeace B.L."/>
            <person name="Darby A.C."/>
            <person name="Kadowaki T."/>
        </authorList>
    </citation>
    <scope>NUCLEOTIDE SEQUENCE [LARGE SCALE GENOMIC DNA]</scope>
    <source>
        <strain evidence="2">Wuxi-XJTLU</strain>
    </source>
</reference>
<gene>
    <name evidence="2" type="ORF">BIW11_10523</name>
</gene>
<dbReference type="Proteomes" id="UP000192247">
    <property type="component" value="Unassembled WGS sequence"/>
</dbReference>
<dbReference type="AlphaFoldDB" id="A0A1V9XFP9"/>
<feature type="region of interest" description="Disordered" evidence="1">
    <location>
        <begin position="53"/>
        <end position="99"/>
    </location>
</feature>
<evidence type="ECO:0000313" key="2">
    <source>
        <dbReference type="EMBL" id="OQR72223.1"/>
    </source>
</evidence>
<accession>A0A1V9XFP9</accession>
<protein>
    <submittedName>
        <fullName evidence="2">Uncharacterized protein</fullName>
    </submittedName>
</protein>
<keyword evidence="3" id="KW-1185">Reference proteome</keyword>
<evidence type="ECO:0000256" key="1">
    <source>
        <dbReference type="SAM" id="MobiDB-lite"/>
    </source>
</evidence>
<dbReference type="InParanoid" id="A0A1V9XFP9"/>
<comment type="caution">
    <text evidence="2">The sequence shown here is derived from an EMBL/GenBank/DDBJ whole genome shotgun (WGS) entry which is preliminary data.</text>
</comment>
<proteinExistence type="predicted"/>
<feature type="compositionally biased region" description="Basic and acidic residues" evidence="1">
    <location>
        <begin position="78"/>
        <end position="91"/>
    </location>
</feature>
<organism evidence="2 3">
    <name type="scientific">Tropilaelaps mercedesae</name>
    <dbReference type="NCBI Taxonomy" id="418985"/>
    <lineage>
        <taxon>Eukaryota</taxon>
        <taxon>Metazoa</taxon>
        <taxon>Ecdysozoa</taxon>
        <taxon>Arthropoda</taxon>
        <taxon>Chelicerata</taxon>
        <taxon>Arachnida</taxon>
        <taxon>Acari</taxon>
        <taxon>Parasitiformes</taxon>
        <taxon>Mesostigmata</taxon>
        <taxon>Gamasina</taxon>
        <taxon>Dermanyssoidea</taxon>
        <taxon>Laelapidae</taxon>
        <taxon>Tropilaelaps</taxon>
    </lineage>
</organism>
<dbReference type="EMBL" id="MNPL01012279">
    <property type="protein sequence ID" value="OQR72223.1"/>
    <property type="molecule type" value="Genomic_DNA"/>
</dbReference>
<evidence type="ECO:0000313" key="3">
    <source>
        <dbReference type="Proteomes" id="UP000192247"/>
    </source>
</evidence>